<comment type="caution">
    <text evidence="6">The sequence shown here is derived from an EMBL/GenBank/DDBJ whole genome shotgun (WGS) entry which is preliminary data.</text>
</comment>
<keyword evidence="4" id="KW-0964">Secreted</keyword>
<dbReference type="GO" id="GO:0005179">
    <property type="term" value="F:hormone activity"/>
    <property type="evidence" value="ECO:0007669"/>
    <property type="project" value="InterPro"/>
</dbReference>
<dbReference type="InterPro" id="IPR000065">
    <property type="entry name" value="Leptin"/>
</dbReference>
<dbReference type="Gene3D" id="1.20.1250.10">
    <property type="match status" value="1"/>
</dbReference>
<evidence type="ECO:0000256" key="5">
    <source>
        <dbReference type="ARBA" id="ARBA00030981"/>
    </source>
</evidence>
<evidence type="ECO:0000256" key="4">
    <source>
        <dbReference type="ARBA" id="ARBA00022525"/>
    </source>
</evidence>
<dbReference type="AlphaFoldDB" id="A0A9D3P3I6"/>
<evidence type="ECO:0000313" key="7">
    <source>
        <dbReference type="Proteomes" id="UP000824219"/>
    </source>
</evidence>
<sequence length="197" mass="22711">MCLSSLTSRWMFFYSQSTNSLTPKEGMMAVYAALFCSCIVTVLTLAHGRALPTDTLSVKLQVENIISRIQKHKDEFQIDSKIILDSPQILPELQSDKPIEGLSSMVETLNNFQRVLHSLPKGHMSQLHSDVSKLQHYLEDRMSSLQCTHRKTDTEKNLEAFLKNHNMYYITLGHMALDRLQKYLQRLNHNLDQLRTC</sequence>
<gene>
    <name evidence="6" type="ORF">KOW79_003541</name>
</gene>
<dbReference type="PANTHER" id="PTHR11724:SF1">
    <property type="entry name" value="LEPTIN"/>
    <property type="match status" value="1"/>
</dbReference>
<comment type="subcellular location">
    <subcellularLocation>
        <location evidence="1">Secreted</location>
    </subcellularLocation>
</comment>
<evidence type="ECO:0000256" key="3">
    <source>
        <dbReference type="ARBA" id="ARBA00021421"/>
    </source>
</evidence>
<dbReference type="SUPFAM" id="SSF47266">
    <property type="entry name" value="4-helical cytokines"/>
    <property type="match status" value="1"/>
</dbReference>
<name>A0A9D3P3I6_9TELE</name>
<keyword evidence="7" id="KW-1185">Reference proteome</keyword>
<evidence type="ECO:0000256" key="2">
    <source>
        <dbReference type="ARBA" id="ARBA00005834"/>
    </source>
</evidence>
<proteinExistence type="inferred from homology"/>
<dbReference type="OrthoDB" id="9872512at2759"/>
<dbReference type="Pfam" id="PF02024">
    <property type="entry name" value="Leptin"/>
    <property type="match status" value="1"/>
</dbReference>
<reference evidence="6 7" key="1">
    <citation type="submission" date="2021-06" db="EMBL/GenBank/DDBJ databases">
        <title>Chromosome-level genome assembly of the red-tail catfish (Hemibagrus wyckioides).</title>
        <authorList>
            <person name="Shao F."/>
        </authorList>
    </citation>
    <scope>NUCLEOTIDE SEQUENCE [LARGE SCALE GENOMIC DNA]</scope>
    <source>
        <strain evidence="6">EC202008001</strain>
        <tissue evidence="6">Blood</tissue>
    </source>
</reference>
<comment type="similarity">
    <text evidence="2">Belongs to the leptin family.</text>
</comment>
<dbReference type="EMBL" id="JAHKSW010000004">
    <property type="protein sequence ID" value="KAG7333406.1"/>
    <property type="molecule type" value="Genomic_DNA"/>
</dbReference>
<dbReference type="InterPro" id="IPR009079">
    <property type="entry name" value="4_helix_cytokine-like_core"/>
</dbReference>
<protein>
    <recommendedName>
        <fullName evidence="3">Leptin</fullName>
    </recommendedName>
    <alternativeName>
        <fullName evidence="5">Obesity factor</fullName>
    </alternativeName>
</protein>
<dbReference type="PANTHER" id="PTHR11724">
    <property type="entry name" value="LEPTIN"/>
    <property type="match status" value="1"/>
</dbReference>
<dbReference type="GO" id="GO:0005576">
    <property type="term" value="C:extracellular region"/>
    <property type="evidence" value="ECO:0007669"/>
    <property type="project" value="UniProtKB-SubCell"/>
</dbReference>
<dbReference type="Proteomes" id="UP000824219">
    <property type="component" value="Linkage Group LG04"/>
</dbReference>
<evidence type="ECO:0000313" key="6">
    <source>
        <dbReference type="EMBL" id="KAG7333406.1"/>
    </source>
</evidence>
<accession>A0A9D3P3I6</accession>
<evidence type="ECO:0000256" key="1">
    <source>
        <dbReference type="ARBA" id="ARBA00004613"/>
    </source>
</evidence>
<organism evidence="6 7">
    <name type="scientific">Hemibagrus wyckioides</name>
    <dbReference type="NCBI Taxonomy" id="337641"/>
    <lineage>
        <taxon>Eukaryota</taxon>
        <taxon>Metazoa</taxon>
        <taxon>Chordata</taxon>
        <taxon>Craniata</taxon>
        <taxon>Vertebrata</taxon>
        <taxon>Euteleostomi</taxon>
        <taxon>Actinopterygii</taxon>
        <taxon>Neopterygii</taxon>
        <taxon>Teleostei</taxon>
        <taxon>Ostariophysi</taxon>
        <taxon>Siluriformes</taxon>
        <taxon>Bagridae</taxon>
        <taxon>Hemibagrus</taxon>
    </lineage>
</organism>